<protein>
    <recommendedName>
        <fullName evidence="14">GTPase IMAP family member 8</fullName>
    </recommendedName>
    <alternativeName>
        <fullName evidence="15">Immune-associated nucleotide-binding protein 9</fullName>
    </alternativeName>
</protein>
<dbReference type="InterPro" id="IPR027417">
    <property type="entry name" value="P-loop_NTPase"/>
</dbReference>
<keyword evidence="7" id="KW-0677">Repeat</keyword>
<dbReference type="GO" id="GO:0005739">
    <property type="term" value="C:mitochondrion"/>
    <property type="evidence" value="ECO:0007669"/>
    <property type="project" value="UniProtKB-SubCell"/>
</dbReference>
<name>A0AAZ1X392_OREAU</name>
<keyword evidence="10" id="KW-0333">Golgi apparatus</keyword>
<evidence type="ECO:0000256" key="7">
    <source>
        <dbReference type="ARBA" id="ARBA00022737"/>
    </source>
</evidence>
<dbReference type="GO" id="GO:0005829">
    <property type="term" value="C:cytosol"/>
    <property type="evidence" value="ECO:0007669"/>
    <property type="project" value="UniProtKB-SubCell"/>
</dbReference>
<keyword evidence="12" id="KW-0342">GTP-binding</keyword>
<keyword evidence="8" id="KW-0547">Nucleotide-binding</keyword>
<keyword evidence="9" id="KW-0256">Endoplasmic reticulum</keyword>
<dbReference type="Gene3D" id="3.40.50.300">
    <property type="entry name" value="P-loop containing nucleotide triphosphate hydrolases"/>
    <property type="match status" value="2"/>
</dbReference>
<comment type="function">
    <text evidence="13">Exerts an anti-apoptotic effect in the immune system and is involved in responses to infections.</text>
</comment>
<dbReference type="PANTHER" id="PTHR10903:SF107">
    <property type="entry name" value="GTPASE IMAP FAMILY MEMBER 4-LIKE-RELATED"/>
    <property type="match status" value="1"/>
</dbReference>
<feature type="domain" description="AIG1-type G" evidence="17">
    <location>
        <begin position="87"/>
        <end position="293"/>
    </location>
</feature>
<dbReference type="GO" id="GO:0005525">
    <property type="term" value="F:GTP binding"/>
    <property type="evidence" value="ECO:0007669"/>
    <property type="project" value="UniProtKB-KW"/>
</dbReference>
<evidence type="ECO:0000256" key="15">
    <source>
        <dbReference type="ARBA" id="ARBA00077278"/>
    </source>
</evidence>
<keyword evidence="19" id="KW-1185">Reference proteome</keyword>
<dbReference type="PANTHER" id="PTHR10903">
    <property type="entry name" value="GTPASE, IMAP FAMILY MEMBER-RELATED"/>
    <property type="match status" value="1"/>
</dbReference>
<dbReference type="InterPro" id="IPR045058">
    <property type="entry name" value="GIMA/IAN/Toc"/>
</dbReference>
<dbReference type="Ensembl" id="ENSOABT00000062529.1">
    <property type="protein sequence ID" value="ENSOABP00000062163.1"/>
    <property type="gene ID" value="ENSOABG00000007129.2"/>
</dbReference>
<feature type="compositionally biased region" description="Polar residues" evidence="16">
    <location>
        <begin position="374"/>
        <end position="390"/>
    </location>
</feature>
<dbReference type="GO" id="GO:0005783">
    <property type="term" value="C:endoplasmic reticulum"/>
    <property type="evidence" value="ECO:0007669"/>
    <property type="project" value="UniProtKB-SubCell"/>
</dbReference>
<evidence type="ECO:0000256" key="9">
    <source>
        <dbReference type="ARBA" id="ARBA00022824"/>
    </source>
</evidence>
<dbReference type="FunFam" id="3.40.50.300:FF:000536">
    <property type="entry name" value="GTPase IMAP family member 8"/>
    <property type="match status" value="1"/>
</dbReference>
<evidence type="ECO:0000256" key="5">
    <source>
        <dbReference type="ARBA" id="ARBA00008535"/>
    </source>
</evidence>
<accession>A0AAZ1X392</accession>
<evidence type="ECO:0000259" key="17">
    <source>
        <dbReference type="PROSITE" id="PS51720"/>
    </source>
</evidence>
<dbReference type="InterPro" id="IPR006703">
    <property type="entry name" value="G_AIG1"/>
</dbReference>
<evidence type="ECO:0000256" key="8">
    <source>
        <dbReference type="ARBA" id="ARBA00022741"/>
    </source>
</evidence>
<evidence type="ECO:0000256" key="11">
    <source>
        <dbReference type="ARBA" id="ARBA00023128"/>
    </source>
</evidence>
<feature type="region of interest" description="Disordered" evidence="16">
    <location>
        <begin position="373"/>
        <end position="403"/>
    </location>
</feature>
<evidence type="ECO:0000256" key="3">
    <source>
        <dbReference type="ARBA" id="ARBA00004514"/>
    </source>
</evidence>
<comment type="similarity">
    <text evidence="5">Belongs to the TRAFAC class TrmE-Era-EngA-EngB-Septin-like GTPase superfamily. AIG1/Toc34/Toc159-like paraseptin GTPase family. IAN subfamily.</text>
</comment>
<evidence type="ECO:0000256" key="6">
    <source>
        <dbReference type="ARBA" id="ARBA00022490"/>
    </source>
</evidence>
<evidence type="ECO:0000256" key="14">
    <source>
        <dbReference type="ARBA" id="ARBA00073539"/>
    </source>
</evidence>
<reference evidence="18" key="3">
    <citation type="submission" date="2025-09" db="UniProtKB">
        <authorList>
            <consortium name="Ensembl"/>
        </authorList>
    </citation>
    <scope>IDENTIFICATION</scope>
</reference>
<dbReference type="Pfam" id="PF04548">
    <property type="entry name" value="AIG1"/>
    <property type="match status" value="1"/>
</dbReference>
<organism evidence="18 19">
    <name type="scientific">Oreochromis aureus</name>
    <name type="common">Israeli tilapia</name>
    <name type="synonym">Chromis aureus</name>
    <dbReference type="NCBI Taxonomy" id="47969"/>
    <lineage>
        <taxon>Eukaryota</taxon>
        <taxon>Metazoa</taxon>
        <taxon>Chordata</taxon>
        <taxon>Craniata</taxon>
        <taxon>Vertebrata</taxon>
        <taxon>Euteleostomi</taxon>
        <taxon>Actinopterygii</taxon>
        <taxon>Neopterygii</taxon>
        <taxon>Teleostei</taxon>
        <taxon>Neoteleostei</taxon>
        <taxon>Acanthomorphata</taxon>
        <taxon>Ovalentaria</taxon>
        <taxon>Cichlomorphae</taxon>
        <taxon>Cichliformes</taxon>
        <taxon>Cichlidae</taxon>
        <taxon>African cichlids</taxon>
        <taxon>Pseudocrenilabrinae</taxon>
        <taxon>Oreochromini</taxon>
        <taxon>Oreochromis</taxon>
    </lineage>
</organism>
<evidence type="ECO:0000313" key="19">
    <source>
        <dbReference type="Proteomes" id="UP000472276"/>
    </source>
</evidence>
<keyword evidence="11" id="KW-0496">Mitochondrion</keyword>
<evidence type="ECO:0000256" key="13">
    <source>
        <dbReference type="ARBA" id="ARBA00056809"/>
    </source>
</evidence>
<gene>
    <name evidence="18" type="primary">GTF3C4</name>
</gene>
<evidence type="ECO:0000256" key="12">
    <source>
        <dbReference type="ARBA" id="ARBA00023134"/>
    </source>
</evidence>
<sequence>MKKCGNRYHVLDNMKHNDEMQVQDLLEKIEEMWAGNEDPHYKVDPDREAQLEARKEAEGKLARRIRKTTERQSRILGKLFEGERLTITDLRIVLLGRQESGKSMAGNNILFEEIFERDWVKKEFQDQRRTEKCVKHEGNFGRINVAVVETPGWPADTTAPVWLKEEVLRSVSMCAPGPHVFLLVVPISKAFTEEDHKALVELLMPFGERVWRHCMVLFTWGDWLNDRLIEEHIAGEGKSLQRLVEKCGYRYHVLNCHVFGNHFPVKLLFQKIIDLITWNTGQCFTAGDKQGNKQSVLTEEEWNRREQDLINRMLRAFGNEPEEPTQPFVKRGASLDGAFIPSMSGDAPSEFGNMSDLWREASRAKVSEWLKTRAGNSDVTSGIGSMSASASHVDESPLPDEND</sequence>
<reference evidence="19" key="1">
    <citation type="submission" date="2020-03" db="EMBL/GenBank/DDBJ databases">
        <title>Evolution of repeat sequences and sex chromosomes of tilapia species revealed by chromosome-level genomes.</title>
        <authorList>
            <person name="Xu L."/>
            <person name="Tao W."/>
            <person name="Wang D."/>
            <person name="Zhou Q."/>
        </authorList>
    </citation>
    <scope>NUCLEOTIDE SEQUENCE [LARGE SCALE GENOMIC DNA]</scope>
    <source>
        <strain evidence="19">Israel</strain>
    </source>
</reference>
<evidence type="ECO:0000256" key="10">
    <source>
        <dbReference type="ARBA" id="ARBA00023034"/>
    </source>
</evidence>
<evidence type="ECO:0000256" key="1">
    <source>
        <dbReference type="ARBA" id="ARBA00004173"/>
    </source>
</evidence>
<dbReference type="AlphaFoldDB" id="A0AAZ1X392"/>
<evidence type="ECO:0000313" key="18">
    <source>
        <dbReference type="Ensembl" id="ENSOABP00000062163.1"/>
    </source>
</evidence>
<evidence type="ECO:0000256" key="2">
    <source>
        <dbReference type="ARBA" id="ARBA00004240"/>
    </source>
</evidence>
<evidence type="ECO:0000256" key="16">
    <source>
        <dbReference type="SAM" id="MobiDB-lite"/>
    </source>
</evidence>
<reference evidence="18" key="2">
    <citation type="submission" date="2025-08" db="UniProtKB">
        <authorList>
            <consortium name="Ensembl"/>
        </authorList>
    </citation>
    <scope>IDENTIFICATION</scope>
</reference>
<dbReference type="SUPFAM" id="SSF52540">
    <property type="entry name" value="P-loop containing nucleoside triphosphate hydrolases"/>
    <property type="match status" value="1"/>
</dbReference>
<evidence type="ECO:0000256" key="4">
    <source>
        <dbReference type="ARBA" id="ARBA00004555"/>
    </source>
</evidence>
<dbReference type="GO" id="GO:0005794">
    <property type="term" value="C:Golgi apparatus"/>
    <property type="evidence" value="ECO:0007669"/>
    <property type="project" value="UniProtKB-SubCell"/>
</dbReference>
<comment type="subcellular location">
    <subcellularLocation>
        <location evidence="3">Cytoplasm</location>
        <location evidence="3">Cytosol</location>
    </subcellularLocation>
    <subcellularLocation>
        <location evidence="2">Endoplasmic reticulum</location>
    </subcellularLocation>
    <subcellularLocation>
        <location evidence="4">Golgi apparatus</location>
    </subcellularLocation>
    <subcellularLocation>
        <location evidence="1">Mitochondrion</location>
    </subcellularLocation>
</comment>
<keyword evidence="6" id="KW-0963">Cytoplasm</keyword>
<dbReference type="PROSITE" id="PS51720">
    <property type="entry name" value="G_AIG1"/>
    <property type="match status" value="1"/>
</dbReference>
<proteinExistence type="inferred from homology"/>
<dbReference type="Proteomes" id="UP000472276">
    <property type="component" value="Unassembled WGS sequence"/>
</dbReference>